<reference evidence="1 2" key="1">
    <citation type="submission" date="2019-08" db="EMBL/GenBank/DDBJ databases">
        <authorList>
            <person name="Shi S."/>
        </authorList>
    </citation>
    <scope>NUCLEOTIDE SEQUENCE [LARGE SCALE GENOMIC DNA]</scope>
    <source>
        <strain evidence="1 2">GY10130</strain>
    </source>
</reference>
<sequence>MLQWLKHTLQNIITIHHKNMRDLYPQNYMKLIEAAKAWLVGRMPRSMIHFLVLGNDRVVS</sequence>
<protein>
    <submittedName>
        <fullName evidence="1">Uncharacterized protein</fullName>
    </submittedName>
</protein>
<organism evidence="1 2">
    <name type="scientific">Pontibacter qinzhouensis</name>
    <dbReference type="NCBI Taxonomy" id="2603253"/>
    <lineage>
        <taxon>Bacteria</taxon>
        <taxon>Pseudomonadati</taxon>
        <taxon>Bacteroidota</taxon>
        <taxon>Cytophagia</taxon>
        <taxon>Cytophagales</taxon>
        <taxon>Hymenobacteraceae</taxon>
        <taxon>Pontibacter</taxon>
    </lineage>
</organism>
<evidence type="ECO:0000313" key="1">
    <source>
        <dbReference type="EMBL" id="TXK50270.1"/>
    </source>
</evidence>
<accession>A0A5C8KD74</accession>
<keyword evidence="2" id="KW-1185">Reference proteome</keyword>
<dbReference type="AlphaFoldDB" id="A0A5C8KD74"/>
<dbReference type="EMBL" id="VRTY01000013">
    <property type="protein sequence ID" value="TXK50270.1"/>
    <property type="molecule type" value="Genomic_DNA"/>
</dbReference>
<proteinExistence type="predicted"/>
<name>A0A5C8KD74_9BACT</name>
<gene>
    <name evidence="1" type="ORF">FVR03_05080</name>
</gene>
<comment type="caution">
    <text evidence="1">The sequence shown here is derived from an EMBL/GenBank/DDBJ whole genome shotgun (WGS) entry which is preliminary data.</text>
</comment>
<dbReference type="Proteomes" id="UP000321926">
    <property type="component" value="Unassembled WGS sequence"/>
</dbReference>
<evidence type="ECO:0000313" key="2">
    <source>
        <dbReference type="Proteomes" id="UP000321926"/>
    </source>
</evidence>